<dbReference type="GO" id="GO:0012505">
    <property type="term" value="C:endomembrane system"/>
    <property type="evidence" value="ECO:0007669"/>
    <property type="project" value="UniProtKB-SubCell"/>
</dbReference>
<feature type="transmembrane region" description="Helical" evidence="5">
    <location>
        <begin position="106"/>
        <end position="125"/>
    </location>
</feature>
<evidence type="ECO:0000313" key="6">
    <source>
        <dbReference type="EMBL" id="PKA44781.1"/>
    </source>
</evidence>
<evidence type="ECO:0000256" key="2">
    <source>
        <dbReference type="ARBA" id="ARBA00022692"/>
    </source>
</evidence>
<comment type="subcellular location">
    <subcellularLocation>
        <location evidence="1">Endomembrane system</location>
        <topology evidence="1">Multi-pass membrane protein</topology>
    </subcellularLocation>
</comment>
<keyword evidence="4 5" id="KW-0472">Membrane</keyword>
<evidence type="ECO:0000313" key="8">
    <source>
        <dbReference type="Proteomes" id="UP000232164"/>
    </source>
</evidence>
<reference evidence="6 8" key="2">
    <citation type="submission" date="2017-12" db="EMBL/GenBank/DDBJ databases">
        <title>Genome sequence of Rhizobium sullae HCNT1 isolated from Sulla coronaria nodules and featuring peculiar denitrification phenotypes.</title>
        <authorList>
            <person name="De Diego-Diaz B."/>
            <person name="Treu L."/>
            <person name="Campanaro S."/>
            <person name="Da Silva Duarte V."/>
            <person name="Basaglia M."/>
            <person name="Favaro L."/>
            <person name="Casella S."/>
            <person name="Squartini A."/>
        </authorList>
    </citation>
    <scope>NUCLEOTIDE SEQUENCE [LARGE SCALE GENOMIC DNA]</scope>
    <source>
        <strain evidence="6 8">HCNT1</strain>
    </source>
</reference>
<dbReference type="PANTHER" id="PTHR12714:SF9">
    <property type="entry name" value="PROTEIN-S-ISOPRENYLCYSTEINE O-METHYLTRANSFERASE"/>
    <property type="match status" value="1"/>
</dbReference>
<dbReference type="Proteomes" id="UP000232164">
    <property type="component" value="Unassembled WGS sequence"/>
</dbReference>
<evidence type="ECO:0000256" key="5">
    <source>
        <dbReference type="SAM" id="Phobius"/>
    </source>
</evidence>
<dbReference type="EMBL" id="CP104144">
    <property type="protein sequence ID" value="UWU17705.1"/>
    <property type="molecule type" value="Genomic_DNA"/>
</dbReference>
<dbReference type="EMBL" id="PIQN01000003">
    <property type="protein sequence ID" value="PKA44781.1"/>
    <property type="molecule type" value="Genomic_DNA"/>
</dbReference>
<gene>
    <name evidence="6" type="ORF">CWR43_02800</name>
    <name evidence="7" type="ORF">N2599_33885</name>
</gene>
<dbReference type="STRING" id="1041146.GCA_000427985_02140"/>
<accession>A0A2N0DFB0</accession>
<dbReference type="Proteomes" id="UP001060123">
    <property type="component" value="Plasmid pWSM1592_1"/>
</dbReference>
<evidence type="ECO:0000256" key="4">
    <source>
        <dbReference type="ARBA" id="ARBA00023136"/>
    </source>
</evidence>
<evidence type="ECO:0000313" key="9">
    <source>
        <dbReference type="Proteomes" id="UP001060123"/>
    </source>
</evidence>
<dbReference type="Gene3D" id="1.20.120.1630">
    <property type="match status" value="1"/>
</dbReference>
<evidence type="ECO:0000256" key="3">
    <source>
        <dbReference type="ARBA" id="ARBA00022989"/>
    </source>
</evidence>
<feature type="transmembrane region" description="Helical" evidence="5">
    <location>
        <begin position="16"/>
        <end position="35"/>
    </location>
</feature>
<reference evidence="7" key="3">
    <citation type="submission" date="2022-09" db="EMBL/GenBank/DDBJ databases">
        <title>Australian commercial rhizobial inoculants.</title>
        <authorList>
            <person name="Kohlmeier M.G."/>
            <person name="O'Hara G.W."/>
            <person name="Colombi E."/>
            <person name="Ramsay J.P."/>
            <person name="Terpolilli J."/>
        </authorList>
    </citation>
    <scope>NUCLEOTIDE SEQUENCE</scope>
    <source>
        <strain evidence="7">WSM1592</strain>
        <plasmid evidence="7">pWSM1592_1</plasmid>
    </source>
</reference>
<feature type="transmembrane region" description="Helical" evidence="5">
    <location>
        <begin position="41"/>
        <end position="62"/>
    </location>
</feature>
<keyword evidence="2 5" id="KW-0812">Transmembrane</keyword>
<protein>
    <submittedName>
        <fullName evidence="6">Isoprenylcysteine carboxylmethyltransferase family protein</fullName>
    </submittedName>
</protein>
<evidence type="ECO:0000256" key="1">
    <source>
        <dbReference type="ARBA" id="ARBA00004127"/>
    </source>
</evidence>
<keyword evidence="6" id="KW-0489">Methyltransferase</keyword>
<dbReference type="GO" id="GO:0008168">
    <property type="term" value="F:methyltransferase activity"/>
    <property type="evidence" value="ECO:0007669"/>
    <property type="project" value="UniProtKB-KW"/>
</dbReference>
<keyword evidence="3 5" id="KW-1133">Transmembrane helix</keyword>
<keyword evidence="9" id="KW-1185">Reference proteome</keyword>
<dbReference type="AlphaFoldDB" id="A0A2N0DFB0"/>
<geneLocation type="plasmid" evidence="7 9">
    <name>pWSM1592_1</name>
</geneLocation>
<evidence type="ECO:0000313" key="7">
    <source>
        <dbReference type="EMBL" id="UWU17705.1"/>
    </source>
</evidence>
<dbReference type="GO" id="GO:0032259">
    <property type="term" value="P:methylation"/>
    <property type="evidence" value="ECO:0007669"/>
    <property type="project" value="UniProtKB-KW"/>
</dbReference>
<dbReference type="RefSeq" id="WP_027511527.1">
    <property type="nucleotide sequence ID" value="NZ_CP104144.1"/>
</dbReference>
<organism evidence="6 8">
    <name type="scientific">Rhizobium sullae</name>
    <name type="common">Rhizobium hedysari</name>
    <dbReference type="NCBI Taxonomy" id="50338"/>
    <lineage>
        <taxon>Bacteria</taxon>
        <taxon>Pseudomonadati</taxon>
        <taxon>Pseudomonadota</taxon>
        <taxon>Alphaproteobacteria</taxon>
        <taxon>Hyphomicrobiales</taxon>
        <taxon>Rhizobiaceae</taxon>
        <taxon>Rhizobium/Agrobacterium group</taxon>
        <taxon>Rhizobium</taxon>
    </lineage>
</organism>
<reference evidence="6 8" key="1">
    <citation type="submission" date="2017-11" db="EMBL/GenBank/DDBJ databases">
        <authorList>
            <person name="Han C.G."/>
        </authorList>
    </citation>
    <scope>NUCLEOTIDE SEQUENCE [LARGE SCALE GENOMIC DNA]</scope>
    <source>
        <strain evidence="6 8">HCNT1</strain>
    </source>
</reference>
<keyword evidence="7" id="KW-0614">Plasmid</keyword>
<keyword evidence="6" id="KW-0808">Transferase</keyword>
<sequence>MNNVSLSTVQLTRINILRSLAFLYFWGVCISQSSWPSDGLAHTILASTGLVATFVAIFGRMWSTLYVGGRKSATLVMDGPYSVTRNPLYFFSLVGIAGIGAQTGSILAMLIFVATAFVVFAATVAQEEKFLRERFGTVFQDYLASTPRLLPKPSLWRDTNELEIKPRIFLRTLRDGCIFLIPWPLFELIEAGQSNGVLPVLVRLPF</sequence>
<dbReference type="Pfam" id="PF04191">
    <property type="entry name" value="PEMT"/>
    <property type="match status" value="1"/>
</dbReference>
<name>A0A2N0DFB0_RHISU</name>
<dbReference type="PANTHER" id="PTHR12714">
    <property type="entry name" value="PROTEIN-S ISOPRENYLCYSTEINE O-METHYLTRANSFERASE"/>
    <property type="match status" value="1"/>
</dbReference>
<proteinExistence type="predicted"/>
<dbReference type="InterPro" id="IPR007318">
    <property type="entry name" value="Phopholipid_MeTrfase"/>
</dbReference>
<feature type="transmembrane region" description="Helical" evidence="5">
    <location>
        <begin position="83"/>
        <end position="100"/>
    </location>
</feature>